<sequence>MVIMRWSKDKLNDMRGKHYDPFFGKPIDDQLDDWVACANDRNYLFLRWPTKDTSMAADMGQTQETLKSFDLIHQIVIDASEAMQGRTLKWMARSFSDLTDFLKDLATRPPKSSDQLIQMNMPVCNLDIFDTIEIDYNDCVIIIGCIQGVLRKNCPKLILNGAAFPYVDYN</sequence>
<evidence type="ECO:0000313" key="1">
    <source>
        <dbReference type="EMBL" id="KAK1622919.1"/>
    </source>
</evidence>
<evidence type="ECO:0000313" key="2">
    <source>
        <dbReference type="Proteomes" id="UP001243989"/>
    </source>
</evidence>
<dbReference type="AlphaFoldDB" id="A0AAJ0E8J2"/>
<reference evidence="1" key="1">
    <citation type="submission" date="2021-06" db="EMBL/GenBank/DDBJ databases">
        <title>Comparative genomics, transcriptomics and evolutionary studies reveal genomic signatures of adaptation to plant cell wall in hemibiotrophic fungi.</title>
        <authorList>
            <consortium name="DOE Joint Genome Institute"/>
            <person name="Baroncelli R."/>
            <person name="Diaz J.F."/>
            <person name="Benocci T."/>
            <person name="Peng M."/>
            <person name="Battaglia E."/>
            <person name="Haridas S."/>
            <person name="Andreopoulos W."/>
            <person name="Labutti K."/>
            <person name="Pangilinan J."/>
            <person name="Floch G.L."/>
            <person name="Makela M.R."/>
            <person name="Henrissat B."/>
            <person name="Grigoriev I.V."/>
            <person name="Crouch J.A."/>
            <person name="De Vries R.P."/>
            <person name="Sukno S.A."/>
            <person name="Thon M.R."/>
        </authorList>
    </citation>
    <scope>NUCLEOTIDE SEQUENCE</scope>
    <source>
        <strain evidence="1">CBS 102054</strain>
    </source>
</reference>
<proteinExistence type="predicted"/>
<dbReference type="Proteomes" id="UP001243989">
    <property type="component" value="Unassembled WGS sequence"/>
</dbReference>
<dbReference type="GeneID" id="85476377"/>
<name>A0AAJ0E8J2_9PEZI</name>
<accession>A0AAJ0E8J2</accession>
<organism evidence="1 2">
    <name type="scientific">Colletotrichum phormii</name>
    <dbReference type="NCBI Taxonomy" id="359342"/>
    <lineage>
        <taxon>Eukaryota</taxon>
        <taxon>Fungi</taxon>
        <taxon>Dikarya</taxon>
        <taxon>Ascomycota</taxon>
        <taxon>Pezizomycotina</taxon>
        <taxon>Sordariomycetes</taxon>
        <taxon>Hypocreomycetidae</taxon>
        <taxon>Glomerellales</taxon>
        <taxon>Glomerellaceae</taxon>
        <taxon>Colletotrichum</taxon>
        <taxon>Colletotrichum acutatum species complex</taxon>
    </lineage>
</organism>
<keyword evidence="2" id="KW-1185">Reference proteome</keyword>
<protein>
    <submittedName>
        <fullName evidence="1">Uncharacterized protein</fullName>
    </submittedName>
</protein>
<dbReference type="RefSeq" id="XP_060438914.1">
    <property type="nucleotide sequence ID" value="XM_060591515.1"/>
</dbReference>
<comment type="caution">
    <text evidence="1">The sequence shown here is derived from an EMBL/GenBank/DDBJ whole genome shotgun (WGS) entry which is preliminary data.</text>
</comment>
<dbReference type="EMBL" id="JAHMHQ010000032">
    <property type="protein sequence ID" value="KAK1622919.1"/>
    <property type="molecule type" value="Genomic_DNA"/>
</dbReference>
<gene>
    <name evidence="1" type="ORF">BDP81DRAFT_440485</name>
</gene>